<dbReference type="GO" id="GO:0043780">
    <property type="term" value="F:cobalt-precorrin-5B C1-methyltransferase activity"/>
    <property type="evidence" value="ECO:0007669"/>
    <property type="project" value="RHEA"/>
</dbReference>
<evidence type="ECO:0000256" key="2">
    <source>
        <dbReference type="ARBA" id="ARBA00022603"/>
    </source>
</evidence>
<dbReference type="PANTHER" id="PTHR35863">
    <property type="entry name" value="COBALT-PRECORRIN-5B C(1)-METHYLTRANSFERASE"/>
    <property type="match status" value="1"/>
</dbReference>
<dbReference type="SUPFAM" id="SSF111342">
    <property type="entry name" value="CbiD-like"/>
    <property type="match status" value="1"/>
</dbReference>
<sequence>MILIIGGTTEGRKALEVCEEAGKPFYYSTRGASQELTMHHGIRLEGGMNGEEMAHFCTERAIALIVDAAHPFAMGVHQSVADCVSRLQLPVIRYERTFPALPASVMSLDSFDAALTYLLKQQPRRLLALTGVNSIERLRAYWTQHETYLRVMPIAETEERLRQSDFPLERVVYYDKEQCDRELFATLRPDMILLKESGDTSGFAAKVEEALALGITVLVIRRPQIPYPATVTVEGPVGLRRSIERLLGSDFFPQRIGLTTGTTATAAATAALLTLLNEESYSEVTVTLPQGERVPFPIQHTELTAQGARAVAIKDAGSDPDVTDGAEIVADLSLTQAHSGVSFLQGEGVGRVTLPGIGLEVGEPAVNPVPRQMMRQALGALVDLSQVGIDLTISVPEGRRLAHSTFNPRLGILDGISILGTTGVVRPYSSEAFVESIRRELEVSKSVYGKHLVLNSGGRSERYLKGRFPDLPANAFVQYGNFIGETLSLANELGFPQITLGIMIGKAVKLAAGELDTHSKKVVMDKAFIIALASASGASEAQKQQISEMTLARELWQIFPDGTHPLYQSIVDHCYQVCKPLVPSAQLEVLLIPDSQL</sequence>
<dbReference type="Pfam" id="PF01888">
    <property type="entry name" value="CbiD"/>
    <property type="match status" value="1"/>
</dbReference>
<accession>C2M942</accession>
<evidence type="ECO:0000313" key="7">
    <source>
        <dbReference type="Proteomes" id="UP000003303"/>
    </source>
</evidence>
<name>C2M942_9PORP</name>
<evidence type="ECO:0000256" key="1">
    <source>
        <dbReference type="ARBA" id="ARBA00022573"/>
    </source>
</evidence>
<reference evidence="6 7" key="1">
    <citation type="submission" date="2009-04" db="EMBL/GenBank/DDBJ databases">
        <authorList>
            <person name="Sebastian Y."/>
            <person name="Madupu R."/>
            <person name="Durkin A.S."/>
            <person name="Torralba M."/>
            <person name="Methe B."/>
            <person name="Sutton G.G."/>
            <person name="Strausberg R.L."/>
            <person name="Nelson K.E."/>
        </authorList>
    </citation>
    <scope>NUCLEOTIDE SEQUENCE [LARGE SCALE GENOMIC DNA]</scope>
    <source>
        <strain evidence="6 7">60-3</strain>
    </source>
</reference>
<dbReference type="Pfam" id="PF02571">
    <property type="entry name" value="CbiJ"/>
    <property type="match status" value="1"/>
</dbReference>
<dbReference type="InterPro" id="IPR036074">
    <property type="entry name" value="CbiD_sf"/>
</dbReference>
<comment type="catalytic activity">
    <reaction evidence="5">
        <text>Co-precorrin-5B + S-adenosyl-L-methionine = Co-precorrin-6A + S-adenosyl-L-homocysteine</text>
        <dbReference type="Rhea" id="RHEA:26285"/>
        <dbReference type="ChEBI" id="CHEBI:57856"/>
        <dbReference type="ChEBI" id="CHEBI:59789"/>
        <dbReference type="ChEBI" id="CHEBI:60063"/>
        <dbReference type="ChEBI" id="CHEBI:60064"/>
        <dbReference type="EC" id="2.1.1.195"/>
    </reaction>
</comment>
<keyword evidence="3 5" id="KW-0808">Transferase</keyword>
<evidence type="ECO:0000256" key="4">
    <source>
        <dbReference type="ARBA" id="ARBA00022691"/>
    </source>
</evidence>
<protein>
    <recommendedName>
        <fullName evidence="5">Cobalt-precorrin-5B C(1)-methyltransferase</fullName>
        <ecNumber evidence="5">2.1.1.195</ecNumber>
    </recommendedName>
    <alternativeName>
        <fullName evidence="5">Cobalt-precorrin-6A synthase</fullName>
    </alternativeName>
</protein>
<dbReference type="HAMAP" id="MF_00787">
    <property type="entry name" value="CbiD"/>
    <property type="match status" value="1"/>
</dbReference>
<evidence type="ECO:0000313" key="6">
    <source>
        <dbReference type="EMBL" id="EEK17752.1"/>
    </source>
</evidence>
<dbReference type="eggNOG" id="COG2099">
    <property type="taxonomic scope" value="Bacteria"/>
</dbReference>
<evidence type="ECO:0000256" key="3">
    <source>
        <dbReference type="ARBA" id="ARBA00022679"/>
    </source>
</evidence>
<dbReference type="InterPro" id="IPR003723">
    <property type="entry name" value="Precorrin-6x_reduct"/>
</dbReference>
<dbReference type="GO" id="GO:0019251">
    <property type="term" value="P:anaerobic cobalamin biosynthetic process"/>
    <property type="evidence" value="ECO:0007669"/>
    <property type="project" value="UniProtKB-UniRule"/>
</dbReference>
<dbReference type="EC" id="2.1.1.195" evidence="5"/>
<dbReference type="InterPro" id="IPR002748">
    <property type="entry name" value="CbiD"/>
</dbReference>
<evidence type="ECO:0000256" key="5">
    <source>
        <dbReference type="HAMAP-Rule" id="MF_00787"/>
    </source>
</evidence>
<dbReference type="NCBIfam" id="NF000849">
    <property type="entry name" value="PRK00075.1-1"/>
    <property type="match status" value="1"/>
</dbReference>
<keyword evidence="7" id="KW-1185">Reference proteome</keyword>
<dbReference type="eggNOG" id="COG1903">
    <property type="taxonomic scope" value="Bacteria"/>
</dbReference>
<dbReference type="OrthoDB" id="6439987at2"/>
<proteinExistence type="inferred from homology"/>
<comment type="function">
    <text evidence="5">Catalyzes the methylation of C-1 in cobalt-precorrin-5B to form cobalt-precorrin-6A.</text>
</comment>
<comment type="pathway">
    <text evidence="5">Cofactor biosynthesis; adenosylcobalamin biosynthesis; cob(II)yrinate a,c-diamide from sirohydrochlorin (anaerobic route): step 6/10.</text>
</comment>
<dbReference type="GO" id="GO:0016994">
    <property type="term" value="F:precorrin-6A reductase activity"/>
    <property type="evidence" value="ECO:0007669"/>
    <property type="project" value="InterPro"/>
</dbReference>
<dbReference type="STRING" id="596327.PORUE0001_0297"/>
<keyword evidence="1 5" id="KW-0169">Cobalamin biosynthesis</keyword>
<dbReference type="NCBIfam" id="TIGR00312">
    <property type="entry name" value="cbiD"/>
    <property type="match status" value="1"/>
</dbReference>
<dbReference type="PANTHER" id="PTHR35863:SF1">
    <property type="entry name" value="COBALT-PRECORRIN-5B C(1)-METHYLTRANSFERASE"/>
    <property type="match status" value="1"/>
</dbReference>
<dbReference type="Proteomes" id="UP000003303">
    <property type="component" value="Unassembled WGS sequence"/>
</dbReference>
<organism evidence="6 7">
    <name type="scientific">Porphyromonas uenonis 60-3</name>
    <dbReference type="NCBI Taxonomy" id="596327"/>
    <lineage>
        <taxon>Bacteria</taxon>
        <taxon>Pseudomonadati</taxon>
        <taxon>Bacteroidota</taxon>
        <taxon>Bacteroidia</taxon>
        <taxon>Bacteroidales</taxon>
        <taxon>Porphyromonadaceae</taxon>
        <taxon>Porphyromonas</taxon>
    </lineage>
</organism>
<gene>
    <name evidence="5 6" type="primary">cbiD</name>
    <name evidence="6" type="ORF">PORUE0001_0297</name>
</gene>
<dbReference type="PROSITE" id="PS51014">
    <property type="entry name" value="COBK_CBIJ"/>
    <property type="match status" value="1"/>
</dbReference>
<dbReference type="RefSeq" id="WP_007364420.1">
    <property type="nucleotide sequence ID" value="NZ_ACLR01000009.1"/>
</dbReference>
<keyword evidence="2 5" id="KW-0489">Methyltransferase</keyword>
<dbReference type="EMBL" id="ACLR01000009">
    <property type="protein sequence ID" value="EEK17752.1"/>
    <property type="molecule type" value="Genomic_DNA"/>
</dbReference>
<dbReference type="UniPathway" id="UPA00148">
    <property type="reaction ID" value="UER00227"/>
</dbReference>
<comment type="similarity">
    <text evidence="5">Belongs to the CbiD family.</text>
</comment>
<dbReference type="Gene3D" id="3.30.2110.10">
    <property type="entry name" value="CbiD-like"/>
    <property type="match status" value="1"/>
</dbReference>
<dbReference type="GO" id="GO:0032259">
    <property type="term" value="P:methylation"/>
    <property type="evidence" value="ECO:0007669"/>
    <property type="project" value="UniProtKB-KW"/>
</dbReference>
<comment type="caution">
    <text evidence="6">The sequence shown here is derived from an EMBL/GenBank/DDBJ whole genome shotgun (WGS) entry which is preliminary data.</text>
</comment>
<dbReference type="AlphaFoldDB" id="C2M942"/>
<keyword evidence="4 5" id="KW-0949">S-adenosyl-L-methionine</keyword>